<organism evidence="1 2">
    <name type="scientific">Chaenocephalus aceratus</name>
    <name type="common">Blackfin icefish</name>
    <name type="synonym">Chaenichthys aceratus</name>
    <dbReference type="NCBI Taxonomy" id="36190"/>
    <lineage>
        <taxon>Eukaryota</taxon>
        <taxon>Metazoa</taxon>
        <taxon>Chordata</taxon>
        <taxon>Craniata</taxon>
        <taxon>Vertebrata</taxon>
        <taxon>Euteleostomi</taxon>
        <taxon>Actinopterygii</taxon>
        <taxon>Neopterygii</taxon>
        <taxon>Teleostei</taxon>
        <taxon>Neoteleostei</taxon>
        <taxon>Acanthomorphata</taxon>
        <taxon>Eupercaria</taxon>
        <taxon>Perciformes</taxon>
        <taxon>Notothenioidei</taxon>
        <taxon>Channichthyidae</taxon>
        <taxon>Chaenocephalus</taxon>
    </lineage>
</organism>
<reference evidence="1" key="1">
    <citation type="submission" date="2022-05" db="EMBL/GenBank/DDBJ databases">
        <title>Chromosome-level genome of Chaenocephalus aceratus.</title>
        <authorList>
            <person name="Park H."/>
        </authorList>
    </citation>
    <scope>NUCLEOTIDE SEQUENCE</scope>
    <source>
        <strain evidence="1">KU_202001</strain>
    </source>
</reference>
<protein>
    <submittedName>
        <fullName evidence="1">Uncharacterized protein</fullName>
    </submittedName>
</protein>
<sequence>MSKTTLSMSTDQVASTVPPPHREALSPESLYSSSLSPSPDSHSSISTPSDREANSSPECCLSDTSSLDNLYNTTLPKDPLLSDVSLNLNQTFNATPVNGSVNFWNDNLSLMSSHESESDKYHTFSENTEDGSSCAVMSPDSVGSRLSSVDTSRRGSPENDFCSLSSGEILIRTNSFCLENHSLFVSSLDESSMSLAAGHSTFPSESNLLSTTLPDVFEKSSEKVIEENMGHMCFGLTFTEDMQPSEENDMATSSPLVALPAENEGALLKTFVCEKSPANCGKEAQIAGAQKEPSLCFTAAFTPEQGDTFVCTPSVMQDTDHVIHTSTPVQSIGNMIPSPPSFPVSPCTENTGNPGHNPVKRQQNSAAPNHLVTKVKKMEIKKFPKSDFSSIKSKIVTRNVHQLSVSGSSSQLKPSQVNVNNKHTEAQRGATDSISPTNLRSSTVIVSTTTKVVNDAPRRMTTGAANSVAPQSSGPTATSGQGQSGACPPGPNPAANKPASEVCSNASFATEQAASCQAAKTATAEHSGNQTFCFSSSGKSPDGSGQTDPKPIPKKGVLDQIKVASGSAVGQAEPSVPKTRPRCSSESLSPSSRPPREKSATARFSASFTTPKVKIHPGQTRTGNSSSNSLNKQAIPTEAGNRPAKNSSREVKRISLVLESSEVTTTGASSDESKSTFRARPAPRQTAQLLQPPPASPRASPLSSRLRQPTGGRDDFKASKAGTTQSKLKSSTGSPRVQTGESAHENVSTSSIKAQLNGFRLPQTSSRPSLMGPPPTPSRLPRKTLGPSRSLTEPSEGSTHVSGGAAPKPSRLKTGKNTGPPLTAACKPASAFSIRGASNSTVSPLKRTASARLVRPTPNGPVDNNKPKAASRQQHPQQPTSQPSQRSGPPDVVPVSVAEGGRKAQSVQQLGGLLAASNQRCEAVAIVLQRALAERDEATRHCRDLSQELVTLQGELVCSVHSSEHLEKERDELRASLEEALQKLQDQHQRDLLELEQRLQALYQAEWDRVQLSHQEESERSRTLLQQQMEELKATHESMKQEVESSHAEQLQSVEQQYEASLQELRTVHDQELQSLDESLKETGDTLSGRIEVLTAENNALIEKLSAMENRRKQLAEKSQKDSHTLYLEQELDSLKVVLDIKNKQLHQQEKKLMEIGKLTEKSVKLDESLQKVQQENEDLRARMERHYTLSRQLSTEQAVLQESLTKESKVNKRLSMENEELMWKLHNGDLSSPRKVSPTSTSPSRSFSLQSPPQLRSLLQPPRLPQITMGLCFREARPLSYPSGIKSHVCFP</sequence>
<evidence type="ECO:0000313" key="2">
    <source>
        <dbReference type="Proteomes" id="UP001057452"/>
    </source>
</evidence>
<keyword evidence="2" id="KW-1185">Reference proteome</keyword>
<evidence type="ECO:0000313" key="1">
    <source>
        <dbReference type="EMBL" id="KAI4819050.1"/>
    </source>
</evidence>
<comment type="caution">
    <text evidence="1">The sequence shown here is derived from an EMBL/GenBank/DDBJ whole genome shotgun (WGS) entry which is preliminary data.</text>
</comment>
<accession>A0ACB9WY92</accession>
<dbReference type="EMBL" id="CM043794">
    <property type="protein sequence ID" value="KAI4819050.1"/>
    <property type="molecule type" value="Genomic_DNA"/>
</dbReference>
<name>A0ACB9WY92_CHAAC</name>
<proteinExistence type="predicted"/>
<dbReference type="Proteomes" id="UP001057452">
    <property type="component" value="Chromosome 10"/>
</dbReference>
<gene>
    <name evidence="1" type="ORF">KUCAC02_004331</name>
</gene>